<dbReference type="AlphaFoldDB" id="A0A7R9JNR4"/>
<dbReference type="InterPro" id="IPR043504">
    <property type="entry name" value="Peptidase_S1_PA_chymotrypsin"/>
</dbReference>
<dbReference type="GO" id="GO:0006508">
    <property type="term" value="P:proteolysis"/>
    <property type="evidence" value="ECO:0007669"/>
    <property type="project" value="InterPro"/>
</dbReference>
<dbReference type="InterPro" id="IPR009003">
    <property type="entry name" value="Peptidase_S1_PA"/>
</dbReference>
<dbReference type="InterPro" id="IPR001254">
    <property type="entry name" value="Trypsin_dom"/>
</dbReference>
<feature type="domain" description="Peptidase S1" evidence="1">
    <location>
        <begin position="4"/>
        <end position="85"/>
    </location>
</feature>
<protein>
    <submittedName>
        <fullName evidence="2">(California timema) hypothetical protein</fullName>
    </submittedName>
</protein>
<reference evidence="2" key="1">
    <citation type="submission" date="2020-11" db="EMBL/GenBank/DDBJ databases">
        <authorList>
            <person name="Tran Van P."/>
        </authorList>
    </citation>
    <scope>NUCLEOTIDE SEQUENCE</scope>
</reference>
<sequence length="115" mass="12600">MLFQLDRSIIYDSLKINIPLAVPQQVLHHGVPVVASGWGYTDSARYNRPNTLQTVTLQIVSNDYCQAKHARSIYPIHLCAYGGEGFGVCNCGVFRVNILSCGVTHASGYMVQGDV</sequence>
<evidence type="ECO:0000259" key="1">
    <source>
        <dbReference type="Pfam" id="PF00089"/>
    </source>
</evidence>
<organism evidence="2">
    <name type="scientific">Timema californicum</name>
    <name type="common">California timema</name>
    <name type="synonym">Walking stick</name>
    <dbReference type="NCBI Taxonomy" id="61474"/>
    <lineage>
        <taxon>Eukaryota</taxon>
        <taxon>Metazoa</taxon>
        <taxon>Ecdysozoa</taxon>
        <taxon>Arthropoda</taxon>
        <taxon>Hexapoda</taxon>
        <taxon>Insecta</taxon>
        <taxon>Pterygota</taxon>
        <taxon>Neoptera</taxon>
        <taxon>Polyneoptera</taxon>
        <taxon>Phasmatodea</taxon>
        <taxon>Timematodea</taxon>
        <taxon>Timematoidea</taxon>
        <taxon>Timematidae</taxon>
        <taxon>Timema</taxon>
    </lineage>
</organism>
<dbReference type="EMBL" id="OE229977">
    <property type="protein sequence ID" value="CAD7581747.1"/>
    <property type="molecule type" value="Genomic_DNA"/>
</dbReference>
<dbReference type="Gene3D" id="2.40.10.10">
    <property type="entry name" value="Trypsin-like serine proteases"/>
    <property type="match status" value="1"/>
</dbReference>
<gene>
    <name evidence="2" type="ORF">TCMB3V08_LOCUS14280</name>
</gene>
<evidence type="ECO:0000313" key="2">
    <source>
        <dbReference type="EMBL" id="CAD7581747.1"/>
    </source>
</evidence>
<dbReference type="Pfam" id="PF00089">
    <property type="entry name" value="Trypsin"/>
    <property type="match status" value="1"/>
</dbReference>
<accession>A0A7R9JNR4</accession>
<dbReference type="SUPFAM" id="SSF50494">
    <property type="entry name" value="Trypsin-like serine proteases"/>
    <property type="match status" value="1"/>
</dbReference>
<proteinExistence type="predicted"/>
<dbReference type="GO" id="GO:0004252">
    <property type="term" value="F:serine-type endopeptidase activity"/>
    <property type="evidence" value="ECO:0007669"/>
    <property type="project" value="InterPro"/>
</dbReference>
<name>A0A7R9JNR4_TIMCA</name>